<dbReference type="Pfam" id="PF14231">
    <property type="entry name" value="GXWXG"/>
    <property type="match status" value="1"/>
</dbReference>
<dbReference type="InterPro" id="IPR025951">
    <property type="entry name" value="GXWXG_dom"/>
</dbReference>
<proteinExistence type="predicted"/>
<dbReference type="GeneID" id="85416794"/>
<keyword evidence="4" id="KW-1185">Reference proteome</keyword>
<protein>
    <recommendedName>
        <fullName evidence="2">GXWXG domain-containing protein</fullName>
    </recommendedName>
</protein>
<evidence type="ECO:0000256" key="1">
    <source>
        <dbReference type="SAM" id="MobiDB-lite"/>
    </source>
</evidence>
<evidence type="ECO:0000313" key="3">
    <source>
        <dbReference type="EMBL" id="KAK1471346.1"/>
    </source>
</evidence>
<name>A0ABQ9QI54_9PEZI</name>
<accession>A0ABQ9QI54</accession>
<feature type="region of interest" description="Disordered" evidence="1">
    <location>
        <begin position="296"/>
        <end position="315"/>
    </location>
</feature>
<comment type="caution">
    <text evidence="3">The sequence shown here is derived from an EMBL/GenBank/DDBJ whole genome shotgun (WGS) entry which is preliminary data.</text>
</comment>
<gene>
    <name evidence="3" type="ORF">CTAM01_16563</name>
</gene>
<sequence>MTNLLEQFDELTRAGRIEESAITAVFDQLKPISAEFMLGKWDGFPIDTGHPSLNQLGTFKWAGKEFRSLDDVDPVLVWGKDGEKIYHSESGHAQEGGGTNRAEPRYSPKRLLEEVLSSKVDGIVASKKKSYETSATTIVMSVPNDRSEDKITKHFQGQQIDWPVVDRQLQGWSQLLRAGKRLKVYVQLDHEESLSTGRPAGRGATAMGLAERSARMDAEQEAAGEIDPWRRVYRLMRCPGAPCDNGQWCWQDRARKMHHKLLDHHMRDLVRWVQQGHSLDTHDDVPEEIRAQLYAQEQQGRKRKRQHSGSDSAGHVPVIIHNHIPDYVAASDRASPDLGSPVSPPSRPLPLCVTGLRDDAVEAYYKWHCSKVRSLTQKRYFELAYNLTLERGLDLELVHEDNDAQSFIEQGVLEGVARRWVRDFQVYLEHEHSILEA</sequence>
<dbReference type="EMBL" id="MLFU01000236">
    <property type="protein sequence ID" value="KAK1471346.1"/>
    <property type="molecule type" value="Genomic_DNA"/>
</dbReference>
<organism evidence="3 4">
    <name type="scientific">Colletotrichum tamarilloi</name>
    <dbReference type="NCBI Taxonomy" id="1209934"/>
    <lineage>
        <taxon>Eukaryota</taxon>
        <taxon>Fungi</taxon>
        <taxon>Dikarya</taxon>
        <taxon>Ascomycota</taxon>
        <taxon>Pezizomycotina</taxon>
        <taxon>Sordariomycetes</taxon>
        <taxon>Hypocreomycetidae</taxon>
        <taxon>Glomerellales</taxon>
        <taxon>Glomerellaceae</taxon>
        <taxon>Colletotrichum</taxon>
        <taxon>Colletotrichum acutatum species complex</taxon>
    </lineage>
</organism>
<evidence type="ECO:0000313" key="4">
    <source>
        <dbReference type="Proteomes" id="UP001227543"/>
    </source>
</evidence>
<dbReference type="RefSeq" id="XP_060372857.1">
    <property type="nucleotide sequence ID" value="XM_060532556.1"/>
</dbReference>
<dbReference type="Proteomes" id="UP001227543">
    <property type="component" value="Unassembled WGS sequence"/>
</dbReference>
<evidence type="ECO:0000259" key="2">
    <source>
        <dbReference type="Pfam" id="PF14231"/>
    </source>
</evidence>
<feature type="domain" description="GXWXG" evidence="2">
    <location>
        <begin position="24"/>
        <end position="82"/>
    </location>
</feature>
<dbReference type="Gene3D" id="2.40.128.580">
    <property type="entry name" value="GXWXG domain"/>
    <property type="match status" value="1"/>
</dbReference>
<reference evidence="3 4" key="1">
    <citation type="submission" date="2016-10" db="EMBL/GenBank/DDBJ databases">
        <title>The genome sequence of Colletotrichum fioriniae PJ7.</title>
        <authorList>
            <person name="Baroncelli R."/>
        </authorList>
    </citation>
    <scope>NUCLEOTIDE SEQUENCE [LARGE SCALE GENOMIC DNA]</scope>
    <source>
        <strain evidence="3 4">Tom-12</strain>
    </source>
</reference>